<protein>
    <submittedName>
        <fullName evidence="1">Uncharacterized protein</fullName>
    </submittedName>
</protein>
<dbReference type="EMBL" id="VFIA01000002">
    <property type="protein sequence ID" value="MBC3789871.1"/>
    <property type="molecule type" value="Genomic_DNA"/>
</dbReference>
<comment type="caution">
    <text evidence="1">The sequence shown here is derived from an EMBL/GenBank/DDBJ whole genome shotgun (WGS) entry which is preliminary data.</text>
</comment>
<keyword evidence="2" id="KW-1185">Reference proteome</keyword>
<proteinExistence type="predicted"/>
<accession>A0ABR6VZU8</accession>
<evidence type="ECO:0000313" key="1">
    <source>
        <dbReference type="EMBL" id="MBC3789871.1"/>
    </source>
</evidence>
<gene>
    <name evidence="1" type="ORF">FH603_354</name>
</gene>
<dbReference type="Proteomes" id="UP000700732">
    <property type="component" value="Unassembled WGS sequence"/>
</dbReference>
<dbReference type="RefSeq" id="WP_186735429.1">
    <property type="nucleotide sequence ID" value="NZ_VFIA01000002.1"/>
</dbReference>
<sequence length="227" mass="26343">MNTPLKFTGTLLIVLFLVLPTIASSPKINWQAGHLLFWDRTVLEGDLSYNWAAEMISLREPDGRIRAFSANQVSEFGWFDFSLHKQRDFVSLVKHLDKSRVSQAFFEICIDGSLPVVRRLRTRHGFLKRAFSHPVYSNDQPTLTQNAEHFDYFVYDAGRLLALDRYYLDIYDPLMTGYDRELHQYVLTHNINDRTLPGRLVLINHYNWLVQHDTKAASAKETVPIAN</sequence>
<evidence type="ECO:0000313" key="2">
    <source>
        <dbReference type="Proteomes" id="UP000700732"/>
    </source>
</evidence>
<reference evidence="1 2" key="1">
    <citation type="submission" date="2019-06" db="EMBL/GenBank/DDBJ databases">
        <title>Spirosoma utsteinense sp. nov. isolated from Antarctic ice-free soils.</title>
        <authorList>
            <person name="Tahon G."/>
        </authorList>
    </citation>
    <scope>NUCLEOTIDE SEQUENCE [LARGE SCALE GENOMIC DNA]</scope>
    <source>
        <strain evidence="1 2">LMG 31447</strain>
    </source>
</reference>
<organism evidence="1 2">
    <name type="scientific">Spirosoma utsteinense</name>
    <dbReference type="NCBI Taxonomy" id="2585773"/>
    <lineage>
        <taxon>Bacteria</taxon>
        <taxon>Pseudomonadati</taxon>
        <taxon>Bacteroidota</taxon>
        <taxon>Cytophagia</taxon>
        <taxon>Cytophagales</taxon>
        <taxon>Cytophagaceae</taxon>
        <taxon>Spirosoma</taxon>
    </lineage>
</organism>
<name>A0ABR6VZU8_9BACT</name>